<dbReference type="Proteomes" id="UP001172687">
    <property type="component" value="Unassembled WGS sequence"/>
</dbReference>
<sequence length="222" mass="24031">MVTDYHITAPTEQFVRAHAERGNTVFRYELQWPSPRAGLGACHDSCLPLVFGNLGTATALADADEAARHMSDAVQSLWLAFVRGQEPWERYDGAGGCRRAHDAAQPRNGNRPRPPRRATRLLAEPLSRLWMSDLATCAPTNLVSVTKPAARRRRRQGEAAARRRRSVRRHSASAWPASAFSFTGLRARGGQAAWLSGGAGPPGSPGLSAGRGPFVSSPRGFP</sequence>
<feature type="compositionally biased region" description="Basic residues" evidence="1">
    <location>
        <begin position="162"/>
        <end position="171"/>
    </location>
</feature>
<evidence type="ECO:0000259" key="2">
    <source>
        <dbReference type="Pfam" id="PF00135"/>
    </source>
</evidence>
<reference evidence="3" key="1">
    <citation type="submission" date="2023-07" db="EMBL/GenBank/DDBJ databases">
        <title>Degradation of tert-butanol by M. austroafricanum TBA100.</title>
        <authorList>
            <person name="Helbich S."/>
            <person name="Vainshtein Y."/>
        </authorList>
    </citation>
    <scope>NUCLEOTIDE SEQUENCE</scope>
    <source>
        <strain evidence="3">TBA100</strain>
    </source>
</reference>
<gene>
    <name evidence="3" type="ORF">QYF68_12090</name>
</gene>
<dbReference type="InterPro" id="IPR002018">
    <property type="entry name" value="CarbesteraseB"/>
</dbReference>
<dbReference type="InterPro" id="IPR029058">
    <property type="entry name" value="AB_hydrolase_fold"/>
</dbReference>
<feature type="region of interest" description="Disordered" evidence="1">
    <location>
        <begin position="147"/>
        <end position="172"/>
    </location>
</feature>
<dbReference type="Gene3D" id="3.40.50.1820">
    <property type="entry name" value="alpha/beta hydrolase"/>
    <property type="match status" value="1"/>
</dbReference>
<dbReference type="SUPFAM" id="SSF53474">
    <property type="entry name" value="alpha/beta-Hydrolases"/>
    <property type="match status" value="1"/>
</dbReference>
<dbReference type="EMBL" id="JAUHTC010000044">
    <property type="protein sequence ID" value="MDN4518556.1"/>
    <property type="molecule type" value="Genomic_DNA"/>
</dbReference>
<evidence type="ECO:0000313" key="3">
    <source>
        <dbReference type="EMBL" id="MDN4518556.1"/>
    </source>
</evidence>
<evidence type="ECO:0000313" key="4">
    <source>
        <dbReference type="Proteomes" id="UP001172687"/>
    </source>
</evidence>
<dbReference type="Pfam" id="PF00135">
    <property type="entry name" value="COesterase"/>
    <property type="match status" value="1"/>
</dbReference>
<feature type="domain" description="Carboxylesterase type B" evidence="2">
    <location>
        <begin position="1"/>
        <end position="89"/>
    </location>
</feature>
<evidence type="ECO:0000256" key="1">
    <source>
        <dbReference type="SAM" id="MobiDB-lite"/>
    </source>
</evidence>
<feature type="region of interest" description="Disordered" evidence="1">
    <location>
        <begin position="94"/>
        <end position="117"/>
    </location>
</feature>
<protein>
    <submittedName>
        <fullName evidence="3">Carboxylesterase family protein</fullName>
    </submittedName>
</protein>
<proteinExistence type="predicted"/>
<dbReference type="RefSeq" id="WP_301161404.1">
    <property type="nucleotide sequence ID" value="NZ_JAUHTC010000044.1"/>
</dbReference>
<name>A0ABT8HCR2_MYCAO</name>
<keyword evidence="4" id="KW-1185">Reference proteome</keyword>
<accession>A0ABT8HCR2</accession>
<feature type="region of interest" description="Disordered" evidence="1">
    <location>
        <begin position="193"/>
        <end position="222"/>
    </location>
</feature>
<organism evidence="3 4">
    <name type="scientific">Mycolicibacterium austroafricanum</name>
    <name type="common">Mycobacterium austroafricanum</name>
    <dbReference type="NCBI Taxonomy" id="39687"/>
    <lineage>
        <taxon>Bacteria</taxon>
        <taxon>Bacillati</taxon>
        <taxon>Actinomycetota</taxon>
        <taxon>Actinomycetes</taxon>
        <taxon>Mycobacteriales</taxon>
        <taxon>Mycobacteriaceae</taxon>
        <taxon>Mycolicibacterium</taxon>
    </lineage>
</organism>
<comment type="caution">
    <text evidence="3">The sequence shown here is derived from an EMBL/GenBank/DDBJ whole genome shotgun (WGS) entry which is preliminary data.</text>
</comment>